<name>A0A1X2B9A1_9MYCO</name>
<keyword evidence="5 7" id="KW-1133">Transmembrane helix</keyword>
<evidence type="ECO:0000256" key="1">
    <source>
        <dbReference type="ARBA" id="ARBA00004651"/>
    </source>
</evidence>
<dbReference type="AlphaFoldDB" id="A0A1X2B9A1"/>
<keyword evidence="6 7" id="KW-0472">Membrane</keyword>
<dbReference type="InterPro" id="IPR044049">
    <property type="entry name" value="EccD_transm"/>
</dbReference>
<evidence type="ECO:0000256" key="2">
    <source>
        <dbReference type="ARBA" id="ARBA00006162"/>
    </source>
</evidence>
<evidence type="ECO:0000259" key="8">
    <source>
        <dbReference type="Pfam" id="PF19053"/>
    </source>
</evidence>
<organism evidence="9 10">
    <name type="scientific">Mycobacterium riyadhense</name>
    <dbReference type="NCBI Taxonomy" id="486698"/>
    <lineage>
        <taxon>Bacteria</taxon>
        <taxon>Bacillati</taxon>
        <taxon>Actinomycetota</taxon>
        <taxon>Actinomycetes</taxon>
        <taxon>Mycobacteriales</taxon>
        <taxon>Mycobacteriaceae</taxon>
        <taxon>Mycobacterium</taxon>
    </lineage>
</organism>
<dbReference type="EMBL" id="LQPQ01000234">
    <property type="protein sequence ID" value="ORW60230.1"/>
    <property type="molecule type" value="Genomic_DNA"/>
</dbReference>
<dbReference type="Proteomes" id="UP000193087">
    <property type="component" value="Unassembled WGS sequence"/>
</dbReference>
<dbReference type="Gene3D" id="3.10.20.90">
    <property type="entry name" value="Phosphatidylinositol 3-kinase Catalytic Subunit, Chain A, domain 1"/>
    <property type="match status" value="1"/>
</dbReference>
<dbReference type="RefSeq" id="WP_085253193.1">
    <property type="nucleotide sequence ID" value="NZ_CAJMWJ010000004.1"/>
</dbReference>
<evidence type="ECO:0000256" key="3">
    <source>
        <dbReference type="ARBA" id="ARBA00022475"/>
    </source>
</evidence>
<dbReference type="InterPro" id="IPR024962">
    <property type="entry name" value="YukD-like"/>
</dbReference>
<evidence type="ECO:0000256" key="4">
    <source>
        <dbReference type="ARBA" id="ARBA00022692"/>
    </source>
</evidence>
<feature type="domain" description="EccD-like transmembrane" evidence="8">
    <location>
        <begin position="154"/>
        <end position="508"/>
    </location>
</feature>
<dbReference type="OrthoDB" id="4711249at2"/>
<evidence type="ECO:0000256" key="5">
    <source>
        <dbReference type="ARBA" id="ARBA00022989"/>
    </source>
</evidence>
<keyword evidence="3" id="KW-1003">Cell membrane</keyword>
<dbReference type="GO" id="GO:0005886">
    <property type="term" value="C:plasma membrane"/>
    <property type="evidence" value="ECO:0007669"/>
    <property type="project" value="UniProtKB-SubCell"/>
</dbReference>
<evidence type="ECO:0000256" key="6">
    <source>
        <dbReference type="ARBA" id="ARBA00023136"/>
    </source>
</evidence>
<dbReference type="STRING" id="486698.AWC22_05810"/>
<dbReference type="NCBIfam" id="TIGR03920">
    <property type="entry name" value="T7SS_EccD"/>
    <property type="match status" value="1"/>
</dbReference>
<dbReference type="InterPro" id="IPR006707">
    <property type="entry name" value="T7SS_EccD"/>
</dbReference>
<feature type="transmembrane region" description="Helical" evidence="7">
    <location>
        <begin position="393"/>
        <end position="412"/>
    </location>
</feature>
<evidence type="ECO:0000256" key="7">
    <source>
        <dbReference type="SAM" id="Phobius"/>
    </source>
</evidence>
<feature type="transmembrane region" description="Helical" evidence="7">
    <location>
        <begin position="238"/>
        <end position="258"/>
    </location>
</feature>
<sequence length="511" mass="53581">MTALSERTNATRVNGVRASDRVRLREQVRVAVLFNGRQTDMALPATETVATLATDVLRELQPGQALRGPDGRDMIAPGKVVLKTVGGTVLNRGQSLSDQGVIDGDLLVLDVEDAEVTFTPVIENASSAIAQFNAARFSSVTPQTALQFSGVAAGLGSVVAVGLLVNAWRLDQAATQRAPLPALVPALVAVGLSAVLLAGAALVWWRRRATVVANGLWMGAVIAASTAAFIAVPGKPGAWHVVFAAAIAAMLAMLLWRLSPAPRGVVSWLALVGGGVFGIAASHGIGIQMTYLWIGALFVALLVLKSTESLAQVLARVPMPPFPTVTGKLVFDDAEEIAAEALVAAETEGTPSVAELEYAAAAANTYQQAIVAATAPFFIVGAAGAVTVGQGRWWLSTIYVLTLAAILVFRGRSFDDRATALIVVSTAFAMTTALALKYALGSHDSRMSLVIAAVVLALGLSAVLVAAVVPRRVFSAPFRKGVEWLDYGMQVLIPPLVFWLLNLYFLTRNAL</sequence>
<reference evidence="9 10" key="1">
    <citation type="submission" date="2016-01" db="EMBL/GenBank/DDBJ databases">
        <title>The new phylogeny of the genus Mycobacterium.</title>
        <authorList>
            <person name="Tarcisio F."/>
            <person name="Conor M."/>
            <person name="Antonella G."/>
            <person name="Elisabetta G."/>
            <person name="Giulia F.S."/>
            <person name="Sara T."/>
            <person name="Anna F."/>
            <person name="Clotilde B."/>
            <person name="Roberto B."/>
            <person name="Veronica D.S."/>
            <person name="Fabio R."/>
            <person name="Monica P."/>
            <person name="Olivier J."/>
            <person name="Enrico T."/>
            <person name="Nicola S."/>
        </authorList>
    </citation>
    <scope>NUCLEOTIDE SEQUENCE [LARGE SCALE GENOMIC DNA]</scope>
    <source>
        <strain evidence="9 10">DSM 45176</strain>
    </source>
</reference>
<feature type="transmembrane region" description="Helical" evidence="7">
    <location>
        <begin position="447"/>
        <end position="467"/>
    </location>
</feature>
<protein>
    <recommendedName>
        <fullName evidence="8">EccD-like transmembrane domain-containing protein</fullName>
    </recommendedName>
</protein>
<feature type="transmembrane region" description="Helical" evidence="7">
    <location>
        <begin position="265"/>
        <end position="285"/>
    </location>
</feature>
<comment type="similarity">
    <text evidence="2">Belongs to the EccD/Snm4 family.</text>
</comment>
<feature type="transmembrane region" description="Helical" evidence="7">
    <location>
        <begin position="180"/>
        <end position="204"/>
    </location>
</feature>
<feature type="transmembrane region" description="Helical" evidence="7">
    <location>
        <begin position="211"/>
        <end position="232"/>
    </location>
</feature>
<accession>A0A1X2B9A1</accession>
<dbReference type="Pfam" id="PF19053">
    <property type="entry name" value="EccD"/>
    <property type="match status" value="1"/>
</dbReference>
<gene>
    <name evidence="9" type="ORF">AWC22_05810</name>
</gene>
<evidence type="ECO:0000313" key="9">
    <source>
        <dbReference type="EMBL" id="ORW60230.1"/>
    </source>
</evidence>
<feature type="transmembrane region" description="Helical" evidence="7">
    <location>
        <begin position="418"/>
        <end position="440"/>
    </location>
</feature>
<comment type="caution">
    <text evidence="9">The sequence shown here is derived from an EMBL/GenBank/DDBJ whole genome shotgun (WGS) entry which is preliminary data.</text>
</comment>
<comment type="subcellular location">
    <subcellularLocation>
        <location evidence="1">Cell membrane</location>
        <topology evidence="1">Multi-pass membrane protein</topology>
    </subcellularLocation>
</comment>
<feature type="transmembrane region" description="Helical" evidence="7">
    <location>
        <begin position="487"/>
        <end position="506"/>
    </location>
</feature>
<dbReference type="GeneID" id="93497828"/>
<evidence type="ECO:0000313" key="10">
    <source>
        <dbReference type="Proteomes" id="UP000193087"/>
    </source>
</evidence>
<dbReference type="Pfam" id="PF08817">
    <property type="entry name" value="YukD"/>
    <property type="match status" value="1"/>
</dbReference>
<keyword evidence="4 7" id="KW-0812">Transmembrane</keyword>
<dbReference type="PIRSF" id="PIRSF017804">
    <property type="entry name" value="Secretion_EccD1"/>
    <property type="match status" value="1"/>
</dbReference>
<keyword evidence="10" id="KW-1185">Reference proteome</keyword>
<feature type="transmembrane region" description="Helical" evidence="7">
    <location>
        <begin position="145"/>
        <end position="168"/>
    </location>
</feature>
<proteinExistence type="inferred from homology"/>